<dbReference type="Pfam" id="PF01471">
    <property type="entry name" value="PG_binding_1"/>
    <property type="match status" value="1"/>
</dbReference>
<dbReference type="InterPro" id="IPR023347">
    <property type="entry name" value="Lysozyme_dom_sf"/>
</dbReference>
<evidence type="ECO:0000259" key="5">
    <source>
        <dbReference type="Pfam" id="PF01471"/>
    </source>
</evidence>
<dbReference type="HOGENOM" id="CLU_1033166_0_0_5"/>
<dbReference type="PANTHER" id="PTHR38107">
    <property type="match status" value="1"/>
</dbReference>
<evidence type="ECO:0000313" key="6">
    <source>
        <dbReference type="EMBL" id="ADK99368.1"/>
    </source>
</evidence>
<dbReference type="GO" id="GO:0031640">
    <property type="term" value="P:killing of cells of another organism"/>
    <property type="evidence" value="ECO:0007669"/>
    <property type="project" value="UniProtKB-KW"/>
</dbReference>
<dbReference type="EMBL" id="CP002102">
    <property type="protein sequence ID" value="ADK99368.1"/>
    <property type="molecule type" value="Genomic_DNA"/>
</dbReference>
<evidence type="ECO:0000313" key="7">
    <source>
        <dbReference type="Proteomes" id="UP000002696"/>
    </source>
</evidence>
<proteinExistence type="inferred from homology"/>
<dbReference type="Pfam" id="PF00959">
    <property type="entry name" value="Phage_lysozyme"/>
    <property type="match status" value="1"/>
</dbReference>
<dbReference type="eggNOG" id="COG3772">
    <property type="taxonomic scope" value="Bacteria"/>
</dbReference>
<dbReference type="InterPro" id="IPR002196">
    <property type="entry name" value="Glyco_hydro_24"/>
</dbReference>
<gene>
    <name evidence="6" type="ordered locus">Bresu_0053</name>
</gene>
<dbReference type="GO" id="GO:0003796">
    <property type="term" value="F:lysozyme activity"/>
    <property type="evidence" value="ECO:0007669"/>
    <property type="project" value="UniProtKB-EC"/>
</dbReference>
<evidence type="ECO:0000256" key="2">
    <source>
        <dbReference type="ARBA" id="ARBA00022638"/>
    </source>
</evidence>
<protein>
    <recommendedName>
        <fullName evidence="4">Lysozyme</fullName>
        <ecNumber evidence="4">3.2.1.17</ecNumber>
    </recommendedName>
</protein>
<name>D9QHU3_BRESC</name>
<dbReference type="EC" id="3.2.1.17" evidence="4"/>
<dbReference type="RefSeq" id="WP_013267473.1">
    <property type="nucleotide sequence ID" value="NC_014375.1"/>
</dbReference>
<dbReference type="CDD" id="cd00737">
    <property type="entry name" value="lyz_endolysin_autolysin"/>
    <property type="match status" value="1"/>
</dbReference>
<feature type="domain" description="Peptidoglycan binding-like" evidence="5">
    <location>
        <begin position="2"/>
        <end position="55"/>
    </location>
</feature>
<dbReference type="InterPro" id="IPR051018">
    <property type="entry name" value="Bacteriophage_GH24"/>
</dbReference>
<sequence>MDVRALQRLLLAQGFDPGPIDGQIGKKTEAALKAWQAARRLLPDAVIGPRTRDALAAAGLTFSTLRVTTRCVDLIKAWEGIEDGNPRTVNLEPAPDPVGIWTLGWGHALQNQDGSWCRTKAQADAAMLRLFNALSITRDQAKVLLAADIEVRLPSLLALLDGVATTQDQLDALMSFVFNVGAGQKGFAGSTLRARHANGVRVSAQIDYGAAKAFSQNANPAGPTEHAFGAYSRSGGKWFLGLFRRRMCEAMIYRGDPVDVALAHAGALS</sequence>
<organism evidence="6 7">
    <name type="scientific">Brevundimonas subvibrioides (strain ATCC 15264 / DSM 4735 / LMG 14903 / NBRC 16000 / CB 81)</name>
    <name type="common">Caulobacter subvibrioides</name>
    <dbReference type="NCBI Taxonomy" id="633149"/>
    <lineage>
        <taxon>Bacteria</taxon>
        <taxon>Pseudomonadati</taxon>
        <taxon>Pseudomonadota</taxon>
        <taxon>Alphaproteobacteria</taxon>
        <taxon>Caulobacterales</taxon>
        <taxon>Caulobacteraceae</taxon>
        <taxon>Brevundimonas</taxon>
    </lineage>
</organism>
<keyword evidence="3" id="KW-1035">Host cytoplasm</keyword>
<reference evidence="7" key="1">
    <citation type="journal article" date="2011" name="J. Bacteriol.">
        <title>Genome sequences of eight morphologically diverse alphaproteobacteria.</title>
        <authorList>
            <consortium name="US DOE Joint Genome Institute"/>
            <person name="Brown P.J."/>
            <person name="Kysela D.T."/>
            <person name="Buechlein A."/>
            <person name="Hemmerich C."/>
            <person name="Brun Y.V."/>
        </authorList>
    </citation>
    <scope>NUCLEOTIDE SEQUENCE [LARGE SCALE GENOMIC DNA]</scope>
    <source>
        <strain evidence="7">ATCC 15264 / DSM 4735 / LMG 14903 / NBRC 16000 / CB 81</strain>
    </source>
</reference>
<dbReference type="SUPFAM" id="SSF47090">
    <property type="entry name" value="PGBD-like"/>
    <property type="match status" value="1"/>
</dbReference>
<dbReference type="KEGG" id="bsb:Bresu_0053"/>
<evidence type="ECO:0000256" key="3">
    <source>
        <dbReference type="ARBA" id="ARBA00023200"/>
    </source>
</evidence>
<dbReference type="InterPro" id="IPR036365">
    <property type="entry name" value="PGBD-like_sf"/>
</dbReference>
<dbReference type="Proteomes" id="UP000002696">
    <property type="component" value="Chromosome"/>
</dbReference>
<dbReference type="GO" id="GO:0016998">
    <property type="term" value="P:cell wall macromolecule catabolic process"/>
    <property type="evidence" value="ECO:0007669"/>
    <property type="project" value="InterPro"/>
</dbReference>
<dbReference type="PANTHER" id="PTHR38107:SF3">
    <property type="entry name" value="LYSOZYME RRRD-RELATED"/>
    <property type="match status" value="1"/>
</dbReference>
<dbReference type="Gene3D" id="1.10.530.40">
    <property type="match status" value="1"/>
</dbReference>
<comment type="similarity">
    <text evidence="4">Belongs to the glycosyl hydrolase 24 family.</text>
</comment>
<accession>D9QHU3</accession>
<dbReference type="InterPro" id="IPR036366">
    <property type="entry name" value="PGBDSf"/>
</dbReference>
<dbReference type="GO" id="GO:0009253">
    <property type="term" value="P:peptidoglycan catabolic process"/>
    <property type="evidence" value="ECO:0007669"/>
    <property type="project" value="InterPro"/>
</dbReference>
<dbReference type="GO" id="GO:0042742">
    <property type="term" value="P:defense response to bacterium"/>
    <property type="evidence" value="ECO:0007669"/>
    <property type="project" value="UniProtKB-KW"/>
</dbReference>
<dbReference type="OrthoDB" id="5327667at2"/>
<dbReference type="InterPro" id="IPR033907">
    <property type="entry name" value="Endolysin_autolysin"/>
</dbReference>
<dbReference type="SUPFAM" id="SSF53955">
    <property type="entry name" value="Lysozyme-like"/>
    <property type="match status" value="1"/>
</dbReference>
<dbReference type="AlphaFoldDB" id="D9QHU3"/>
<keyword evidence="7" id="KW-1185">Reference proteome</keyword>
<keyword evidence="2 4" id="KW-0081">Bacteriolytic enzyme</keyword>
<dbReference type="InterPro" id="IPR023346">
    <property type="entry name" value="Lysozyme-like_dom_sf"/>
</dbReference>
<keyword evidence="4" id="KW-0326">Glycosidase</keyword>
<dbReference type="InterPro" id="IPR002477">
    <property type="entry name" value="Peptidoglycan-bd-like"/>
</dbReference>
<evidence type="ECO:0000256" key="4">
    <source>
        <dbReference type="RuleBase" id="RU003788"/>
    </source>
</evidence>
<dbReference type="Gene3D" id="1.10.101.10">
    <property type="entry name" value="PGBD-like superfamily/PGBD"/>
    <property type="match status" value="1"/>
</dbReference>
<dbReference type="BioCyc" id="BSUB633149:G1GM8-54-MONOMER"/>
<keyword evidence="1 4" id="KW-0929">Antimicrobial</keyword>
<keyword evidence="4" id="KW-0378">Hydrolase</keyword>
<dbReference type="eggNOG" id="COG3409">
    <property type="taxonomic scope" value="Bacteria"/>
</dbReference>
<evidence type="ECO:0000256" key="1">
    <source>
        <dbReference type="ARBA" id="ARBA00022529"/>
    </source>
</evidence>
<comment type="catalytic activity">
    <reaction evidence="4">
        <text>Hydrolysis of (1-&gt;4)-beta-linkages between N-acetylmuramic acid and N-acetyl-D-glucosamine residues in a peptidoglycan and between N-acetyl-D-glucosamine residues in chitodextrins.</text>
        <dbReference type="EC" id="3.2.1.17"/>
    </reaction>
</comment>
<dbReference type="CAZy" id="GH24">
    <property type="family name" value="Glycoside Hydrolase Family 24"/>
</dbReference>
<dbReference type="InParanoid" id="D9QHU3"/>